<dbReference type="Pfam" id="PF06041">
    <property type="entry name" value="DUF924"/>
    <property type="match status" value="1"/>
</dbReference>
<organism evidence="1 2">
    <name type="scientific">Tardibacter chloracetimidivorans</name>
    <dbReference type="NCBI Taxonomy" id="1921510"/>
    <lineage>
        <taxon>Bacteria</taxon>
        <taxon>Pseudomonadati</taxon>
        <taxon>Pseudomonadota</taxon>
        <taxon>Alphaproteobacteria</taxon>
        <taxon>Sphingomonadales</taxon>
        <taxon>Sphingomonadaceae</taxon>
        <taxon>Tardibacter</taxon>
    </lineage>
</organism>
<dbReference type="InterPro" id="IPR010323">
    <property type="entry name" value="DUF924"/>
</dbReference>
<keyword evidence="2" id="KW-1185">Reference proteome</keyword>
<dbReference type="STRING" id="1921510.BSL82_08030"/>
<dbReference type="SUPFAM" id="SSF48452">
    <property type="entry name" value="TPR-like"/>
    <property type="match status" value="1"/>
</dbReference>
<dbReference type="OrthoDB" id="7593450at2"/>
<reference evidence="2" key="1">
    <citation type="submission" date="2016-11" db="EMBL/GenBank/DDBJ databases">
        <title>Complete Genome Sequence of alachlor-degrading Sphingomonas sp. strain JJ-A5.</title>
        <authorList>
            <person name="Lee H."/>
            <person name="Ka J.-O."/>
        </authorList>
    </citation>
    <scope>NUCLEOTIDE SEQUENCE [LARGE SCALE GENOMIC DNA]</scope>
    <source>
        <strain evidence="2">JJ-A5</strain>
    </source>
</reference>
<dbReference type="Gene3D" id="1.25.40.10">
    <property type="entry name" value="Tetratricopeptide repeat domain"/>
    <property type="match status" value="1"/>
</dbReference>
<dbReference type="InterPro" id="IPR011990">
    <property type="entry name" value="TPR-like_helical_dom_sf"/>
</dbReference>
<evidence type="ECO:0008006" key="3">
    <source>
        <dbReference type="Google" id="ProtNLM"/>
    </source>
</evidence>
<gene>
    <name evidence="1" type="ORF">BSL82_08030</name>
</gene>
<protein>
    <recommendedName>
        <fullName evidence="3">DUF924 domain-containing protein</fullName>
    </recommendedName>
</protein>
<evidence type="ECO:0000313" key="2">
    <source>
        <dbReference type="Proteomes" id="UP000182063"/>
    </source>
</evidence>
<dbReference type="Proteomes" id="UP000182063">
    <property type="component" value="Chromosome"/>
</dbReference>
<sequence length="185" mass="21565">MESPVPIEAEEVLQFWLSETPMERRFVRDKALDAAIRERFGALHARLAEKVPQEWRDRPRGLLAAVIVLDQFSRNLYRDDPRAFAQDEAARALMREALDKGWDRLLGVEEKWFLYMPLMHSEDLADQELSVELYRALGMKDVLDFAIRHRDQIACFGRFPQRNDVLERDSTAAEAAFLKEPGSRF</sequence>
<name>A0A1L3ZUE2_9SPHN</name>
<accession>A0A1L3ZUE2</accession>
<dbReference type="Gene3D" id="1.20.58.320">
    <property type="entry name" value="TPR-like"/>
    <property type="match status" value="1"/>
</dbReference>
<evidence type="ECO:0000313" key="1">
    <source>
        <dbReference type="EMBL" id="API59264.1"/>
    </source>
</evidence>
<proteinExistence type="predicted"/>
<dbReference type="EMBL" id="CP018221">
    <property type="protein sequence ID" value="API59264.1"/>
    <property type="molecule type" value="Genomic_DNA"/>
</dbReference>
<dbReference type="AlphaFoldDB" id="A0A1L3ZUE2"/>
<dbReference type="KEGG" id="sphj:BSL82_08030"/>